<keyword evidence="8 13" id="KW-0460">Magnesium</keyword>
<dbReference type="SUPFAM" id="SSF143865">
    <property type="entry name" value="CorA soluble domain-like"/>
    <property type="match status" value="1"/>
</dbReference>
<dbReference type="NCBIfam" id="TIGR00383">
    <property type="entry name" value="corA"/>
    <property type="match status" value="1"/>
</dbReference>
<evidence type="ECO:0000313" key="14">
    <source>
        <dbReference type="EMBL" id="CAB1274998.1"/>
    </source>
</evidence>
<keyword evidence="5 13" id="KW-1003">Cell membrane</keyword>
<evidence type="ECO:0000256" key="1">
    <source>
        <dbReference type="ARBA" id="ARBA00004429"/>
    </source>
</evidence>
<dbReference type="PANTHER" id="PTHR47685">
    <property type="entry name" value="MAGNESIUM TRANSPORT PROTEIN CORA"/>
    <property type="match status" value="1"/>
</dbReference>
<dbReference type="GO" id="GO:0015095">
    <property type="term" value="F:magnesium ion transmembrane transporter activity"/>
    <property type="evidence" value="ECO:0007669"/>
    <property type="project" value="UniProtKB-UniRule"/>
</dbReference>
<organism evidence="14 15">
    <name type="scientific">Candidatus Nitrosacidococcus tergens</name>
    <dbReference type="NCBI Taxonomy" id="553981"/>
    <lineage>
        <taxon>Bacteria</taxon>
        <taxon>Pseudomonadati</taxon>
        <taxon>Pseudomonadota</taxon>
        <taxon>Gammaproteobacteria</taxon>
        <taxon>Chromatiales</taxon>
        <taxon>Chromatiaceae</taxon>
        <taxon>Candidatus Nitrosacidococcus</taxon>
    </lineage>
</organism>
<keyword evidence="10 13" id="KW-0406">Ion transport</keyword>
<dbReference type="GO" id="GO:0015099">
    <property type="term" value="F:nickel cation transmembrane transporter activity"/>
    <property type="evidence" value="ECO:0007669"/>
    <property type="project" value="TreeGrafter"/>
</dbReference>
<gene>
    <name evidence="13 14" type="primary">corA</name>
    <name evidence="14" type="ORF">NSCAC_0448</name>
</gene>
<keyword evidence="9 13" id="KW-1133">Transmembrane helix</keyword>
<keyword evidence="7 13" id="KW-0812">Transmembrane</keyword>
<dbReference type="KEGG" id="ntg:NSCAC_0448"/>
<dbReference type="SUPFAM" id="SSF144083">
    <property type="entry name" value="Magnesium transport protein CorA, transmembrane region"/>
    <property type="match status" value="1"/>
</dbReference>
<dbReference type="EMBL" id="LR778175">
    <property type="protein sequence ID" value="CAB1274998.1"/>
    <property type="molecule type" value="Genomic_DNA"/>
</dbReference>
<evidence type="ECO:0000256" key="12">
    <source>
        <dbReference type="ARBA" id="ARBA00034269"/>
    </source>
</evidence>
<dbReference type="CDD" id="cd12835">
    <property type="entry name" value="EcCorA-like_1"/>
    <property type="match status" value="1"/>
</dbReference>
<comment type="similarity">
    <text evidence="2 13">Belongs to the CorA metal ion transporter (MIT) (TC 1.A.35) family.</text>
</comment>
<evidence type="ECO:0000256" key="10">
    <source>
        <dbReference type="ARBA" id="ARBA00023065"/>
    </source>
</evidence>
<sequence length="319" mass="37430">MLYGFALYEHRFERLPLEESIDSLEKAIWIDLFRPTEEERQQVELIYQQNLPAHNEIEEIEATARFFEDEGGLHLHSYFSHREEGKIDYSTVVFTLSDTRLFTLRDYELPAFRMLRFRVRREPGLITDSASILLALFETKLEELADLLEEIHQGLDKIGKLILEKSEEGSGENLEHALDELARHEDHNGKVRLCLMDTQRALTFLLRRSHLNDDQIRRVREIMRDVDSLLPHSAFLFEKINFLMDAALSFINIEQNRIIKIFSVIAIVFFPPTLIASIYGMNFDIMPEVHWNLGYPVALILMLLSSIAPYLYFKRKGWL</sequence>
<evidence type="ECO:0000256" key="11">
    <source>
        <dbReference type="ARBA" id="ARBA00023136"/>
    </source>
</evidence>
<dbReference type="Proteomes" id="UP000516072">
    <property type="component" value="Chromosome"/>
</dbReference>
<accession>A0A7G1Q858</accession>
<dbReference type="InterPro" id="IPR045861">
    <property type="entry name" value="CorA_cytoplasmic_dom"/>
</dbReference>
<comment type="catalytic activity">
    <reaction evidence="12">
        <text>Mg(2+)(in) = Mg(2+)(out)</text>
        <dbReference type="Rhea" id="RHEA:29827"/>
        <dbReference type="ChEBI" id="CHEBI:18420"/>
    </reaction>
</comment>
<dbReference type="InterPro" id="IPR045863">
    <property type="entry name" value="CorA_TM1_TM2"/>
</dbReference>
<feature type="transmembrane region" description="Helical" evidence="13">
    <location>
        <begin position="261"/>
        <end position="281"/>
    </location>
</feature>
<comment type="subcellular location">
    <subcellularLocation>
        <location evidence="1">Cell inner membrane</location>
        <topology evidence="1">Multi-pass membrane protein</topology>
    </subcellularLocation>
    <subcellularLocation>
        <location evidence="13">Membrane</location>
        <topology evidence="13">Multi-pass membrane protein</topology>
    </subcellularLocation>
</comment>
<name>A0A7G1Q858_9GAMM</name>
<feature type="transmembrane region" description="Helical" evidence="13">
    <location>
        <begin position="293"/>
        <end position="313"/>
    </location>
</feature>
<dbReference type="RefSeq" id="WP_197744798.1">
    <property type="nucleotide sequence ID" value="NZ_LR778175.1"/>
</dbReference>
<evidence type="ECO:0000256" key="2">
    <source>
        <dbReference type="ARBA" id="ARBA00009765"/>
    </source>
</evidence>
<dbReference type="Pfam" id="PF01544">
    <property type="entry name" value="CorA"/>
    <property type="match status" value="1"/>
</dbReference>
<dbReference type="GO" id="GO:0005886">
    <property type="term" value="C:plasma membrane"/>
    <property type="evidence" value="ECO:0007669"/>
    <property type="project" value="UniProtKB-SubCell"/>
</dbReference>
<evidence type="ECO:0000256" key="5">
    <source>
        <dbReference type="ARBA" id="ARBA00022475"/>
    </source>
</evidence>
<dbReference type="InterPro" id="IPR002523">
    <property type="entry name" value="MgTranspt_CorA/ZnTranspt_ZntB"/>
</dbReference>
<dbReference type="GO" id="GO:0015087">
    <property type="term" value="F:cobalt ion transmembrane transporter activity"/>
    <property type="evidence" value="ECO:0007669"/>
    <property type="project" value="UniProtKB-UniRule"/>
</dbReference>
<dbReference type="Gene3D" id="3.30.460.20">
    <property type="entry name" value="CorA soluble domain-like"/>
    <property type="match status" value="1"/>
</dbReference>
<evidence type="ECO:0000256" key="6">
    <source>
        <dbReference type="ARBA" id="ARBA00022519"/>
    </source>
</evidence>
<keyword evidence="11 13" id="KW-0472">Membrane</keyword>
<reference evidence="14 15" key="1">
    <citation type="submission" date="2020-03" db="EMBL/GenBank/DDBJ databases">
        <authorList>
            <person name="Picone N."/>
        </authorList>
    </citation>
    <scope>NUCLEOTIDE SEQUENCE [LARGE SCALE GENOMIC DNA]</scope>
    <source>
        <strain evidence="14">NSCAC1</strain>
    </source>
</reference>
<evidence type="ECO:0000313" key="15">
    <source>
        <dbReference type="Proteomes" id="UP000516072"/>
    </source>
</evidence>
<dbReference type="InterPro" id="IPR004488">
    <property type="entry name" value="Mg/Co-transport_prot_CorA"/>
</dbReference>
<proteinExistence type="inferred from homology"/>
<dbReference type="Gene3D" id="1.20.58.340">
    <property type="entry name" value="Magnesium transport protein CorA, transmembrane region"/>
    <property type="match status" value="1"/>
</dbReference>
<dbReference type="FunFam" id="1.20.58.340:FF:000001">
    <property type="entry name" value="Magnesium transport protein CorA"/>
    <property type="match status" value="1"/>
</dbReference>
<evidence type="ECO:0000256" key="4">
    <source>
        <dbReference type="ARBA" id="ARBA00022448"/>
    </source>
</evidence>
<comment type="function">
    <text evidence="13">Mediates influx of magnesium ions.</text>
</comment>
<evidence type="ECO:0000256" key="9">
    <source>
        <dbReference type="ARBA" id="ARBA00022989"/>
    </source>
</evidence>
<keyword evidence="6" id="KW-0997">Cell inner membrane</keyword>
<dbReference type="InterPro" id="IPR050829">
    <property type="entry name" value="CorA_MIT"/>
</dbReference>
<evidence type="ECO:0000256" key="7">
    <source>
        <dbReference type="ARBA" id="ARBA00022692"/>
    </source>
</evidence>
<evidence type="ECO:0000256" key="8">
    <source>
        <dbReference type="ARBA" id="ARBA00022842"/>
    </source>
</evidence>
<evidence type="ECO:0000256" key="3">
    <source>
        <dbReference type="ARBA" id="ARBA00019439"/>
    </source>
</evidence>
<dbReference type="AlphaFoldDB" id="A0A7G1Q858"/>
<keyword evidence="15" id="KW-1185">Reference proteome</keyword>
<dbReference type="PANTHER" id="PTHR47685:SF1">
    <property type="entry name" value="MAGNESIUM TRANSPORT PROTEIN CORA"/>
    <property type="match status" value="1"/>
</dbReference>
<keyword evidence="4 13" id="KW-0813">Transport</keyword>
<evidence type="ECO:0000256" key="13">
    <source>
        <dbReference type="RuleBase" id="RU362010"/>
    </source>
</evidence>
<protein>
    <recommendedName>
        <fullName evidence="3 13">Magnesium transport protein CorA</fullName>
    </recommendedName>
</protein>